<evidence type="ECO:0000313" key="1">
    <source>
        <dbReference type="EnsemblPlants" id="EMT09677"/>
    </source>
</evidence>
<dbReference type="InterPro" id="IPR036322">
    <property type="entry name" value="WD40_repeat_dom_sf"/>
</dbReference>
<dbReference type="Pfam" id="PF00400">
    <property type="entry name" value="WD40"/>
    <property type="match status" value="2"/>
</dbReference>
<proteinExistence type="predicted"/>
<name>M8AYX2_AEGTA</name>
<protein>
    <submittedName>
        <fullName evidence="1">Uncharacterized protein</fullName>
    </submittedName>
</protein>
<dbReference type="PANTHER" id="PTHR19854:SF22">
    <property type="match status" value="1"/>
</dbReference>
<dbReference type="InterPro" id="IPR015943">
    <property type="entry name" value="WD40/YVTN_repeat-like_dom_sf"/>
</dbReference>
<accession>M8AYX2</accession>
<dbReference type="Gene3D" id="2.130.10.10">
    <property type="entry name" value="YVTN repeat-like/Quinoprotein amine dehydrogenase"/>
    <property type="match status" value="3"/>
</dbReference>
<dbReference type="EnsemblPlants" id="EMT09677">
    <property type="protein sequence ID" value="EMT09677"/>
    <property type="gene ID" value="F775_08126"/>
</dbReference>
<dbReference type="SMART" id="SM00320">
    <property type="entry name" value="WD40"/>
    <property type="match status" value="4"/>
</dbReference>
<sequence length="444" mass="48122">MKMAPSRTYACGVRFRSAAPMDNKQKRLIFAVVSYMLVSVMILVVQSKKSAADGELRVWDTASHRTVSSIWAHGGAAGVYSIAAGAGLGNTIISQGRDGLCKGWAIEEAGLSRRRPIFTIKTSTYHFCKMSLFKVPCSAHGTQTSLSGSNGGTEPQRVPTEDNTGSDVVNLAEGTQEYEQGRSLDGKNILAIAGQESSEVELWDIENSRKIMCLPQRCSANMTGRLTKKKGLCMAVQAFIPCESGGYVNILSSYEDGSTLWWDVRKPGSPLSSVKYHLESALSIAIDGLCTGGISGGADNKVAMFALDHQQREYFIIQTQWCSFSVFSFGRDCAASAPTPIPGTFSLRNEIEIEQPGIAGIAIRPDNKIAATAGWDHRIRVYNYNKGNALAVLKYHSATCAVVTFSHDCKLLASCSADTTVALWELYPPKTPSKVLMATEEVER</sequence>
<dbReference type="PROSITE" id="PS50294">
    <property type="entry name" value="WD_REPEATS_REGION"/>
    <property type="match status" value="1"/>
</dbReference>
<dbReference type="InterPro" id="IPR001680">
    <property type="entry name" value="WD40_rpt"/>
</dbReference>
<dbReference type="PROSITE" id="PS50082">
    <property type="entry name" value="WD_REPEATS_2"/>
    <property type="match status" value="1"/>
</dbReference>
<reference evidence="1" key="1">
    <citation type="submission" date="2015-06" db="UniProtKB">
        <authorList>
            <consortium name="EnsemblPlants"/>
        </authorList>
    </citation>
    <scope>IDENTIFICATION</scope>
</reference>
<dbReference type="PANTHER" id="PTHR19854">
    <property type="entry name" value="TRANSDUCIN BETA-LIKE 3"/>
    <property type="match status" value="1"/>
</dbReference>
<dbReference type="AlphaFoldDB" id="M8AYX2"/>
<dbReference type="PROSITE" id="PS00678">
    <property type="entry name" value="WD_REPEATS_1"/>
    <property type="match status" value="1"/>
</dbReference>
<organism evidence="1">
    <name type="scientific">Aegilops tauschii</name>
    <name type="common">Tausch's goatgrass</name>
    <name type="synonym">Aegilops squarrosa</name>
    <dbReference type="NCBI Taxonomy" id="37682"/>
    <lineage>
        <taxon>Eukaryota</taxon>
        <taxon>Viridiplantae</taxon>
        <taxon>Streptophyta</taxon>
        <taxon>Embryophyta</taxon>
        <taxon>Tracheophyta</taxon>
        <taxon>Spermatophyta</taxon>
        <taxon>Magnoliopsida</taxon>
        <taxon>Liliopsida</taxon>
        <taxon>Poales</taxon>
        <taxon>Poaceae</taxon>
        <taxon>BOP clade</taxon>
        <taxon>Pooideae</taxon>
        <taxon>Triticodae</taxon>
        <taxon>Triticeae</taxon>
        <taxon>Triticinae</taxon>
        <taxon>Aegilops</taxon>
    </lineage>
</organism>
<dbReference type="SUPFAM" id="SSF50978">
    <property type="entry name" value="WD40 repeat-like"/>
    <property type="match status" value="1"/>
</dbReference>
<dbReference type="InterPro" id="IPR019775">
    <property type="entry name" value="WD40_repeat_CS"/>
</dbReference>